<evidence type="ECO:0000256" key="7">
    <source>
        <dbReference type="RuleBase" id="RU371123"/>
    </source>
</evidence>
<proteinExistence type="predicted"/>
<evidence type="ECO:0000256" key="3">
    <source>
        <dbReference type="ARBA" id="ARBA00022729"/>
    </source>
</evidence>
<reference evidence="11" key="1">
    <citation type="submission" date="2017-02" db="UniProtKB">
        <authorList>
            <consortium name="WormBaseParasite"/>
        </authorList>
    </citation>
    <scope>IDENTIFICATION</scope>
</reference>
<keyword evidence="7" id="KW-0472">Membrane</keyword>
<evidence type="ECO:0000256" key="4">
    <source>
        <dbReference type="ARBA" id="ARBA00022827"/>
    </source>
</evidence>
<keyword evidence="2 7" id="KW-0285">Flavoprotein</keyword>
<dbReference type="Gene3D" id="1.20.120.310">
    <property type="entry name" value="ERV/ALR sulfhydryl oxidase domain"/>
    <property type="match status" value="1"/>
</dbReference>
<dbReference type="EMBL" id="UXUI01010152">
    <property type="protein sequence ID" value="VDD94832.1"/>
    <property type="molecule type" value="Genomic_DNA"/>
</dbReference>
<dbReference type="GO" id="GO:0016971">
    <property type="term" value="F:flavin-dependent sulfhydryl oxidase activity"/>
    <property type="evidence" value="ECO:0007669"/>
    <property type="project" value="InterPro"/>
</dbReference>
<evidence type="ECO:0000313" key="10">
    <source>
        <dbReference type="Proteomes" id="UP000274131"/>
    </source>
</evidence>
<evidence type="ECO:0000256" key="6">
    <source>
        <dbReference type="ARBA" id="ARBA00023157"/>
    </source>
</evidence>
<dbReference type="GO" id="GO:0005615">
    <property type="term" value="C:extracellular space"/>
    <property type="evidence" value="ECO:0007669"/>
    <property type="project" value="TreeGrafter"/>
</dbReference>
<evidence type="ECO:0000256" key="1">
    <source>
        <dbReference type="ARBA" id="ARBA00001974"/>
    </source>
</evidence>
<dbReference type="EC" id="1.8.3.2" evidence="7"/>
<dbReference type="GO" id="GO:0000139">
    <property type="term" value="C:Golgi membrane"/>
    <property type="evidence" value="ECO:0007669"/>
    <property type="project" value="TreeGrafter"/>
</dbReference>
<evidence type="ECO:0000313" key="11">
    <source>
        <dbReference type="WBParaSite" id="EVEC_0001023801-mRNA-1"/>
    </source>
</evidence>
<dbReference type="SUPFAM" id="SSF69000">
    <property type="entry name" value="FAD-dependent thiol oxidase"/>
    <property type="match status" value="1"/>
</dbReference>
<evidence type="ECO:0000256" key="2">
    <source>
        <dbReference type="ARBA" id="ARBA00022630"/>
    </source>
</evidence>
<dbReference type="AlphaFoldDB" id="A0A0N4VHD7"/>
<organism evidence="11">
    <name type="scientific">Enterobius vermicularis</name>
    <name type="common">Human pinworm</name>
    <dbReference type="NCBI Taxonomy" id="51028"/>
    <lineage>
        <taxon>Eukaryota</taxon>
        <taxon>Metazoa</taxon>
        <taxon>Ecdysozoa</taxon>
        <taxon>Nematoda</taxon>
        <taxon>Chromadorea</taxon>
        <taxon>Rhabditida</taxon>
        <taxon>Spirurina</taxon>
        <taxon>Oxyuridomorpha</taxon>
        <taxon>Oxyuroidea</taxon>
        <taxon>Oxyuridae</taxon>
        <taxon>Enterobius</taxon>
    </lineage>
</organism>
<feature type="domain" description="ERV/ALR sulfhydryl oxidase" evidence="8">
    <location>
        <begin position="24"/>
        <end position="146"/>
    </location>
</feature>
<dbReference type="GO" id="GO:0003756">
    <property type="term" value="F:protein disulfide isomerase activity"/>
    <property type="evidence" value="ECO:0007669"/>
    <property type="project" value="TreeGrafter"/>
</dbReference>
<keyword evidence="7" id="KW-1133">Transmembrane helix</keyword>
<dbReference type="PROSITE" id="PS51324">
    <property type="entry name" value="ERV_ALR"/>
    <property type="match status" value="1"/>
</dbReference>
<dbReference type="WBParaSite" id="EVEC_0001023801-mRNA-1">
    <property type="protein sequence ID" value="EVEC_0001023801-mRNA-1"/>
    <property type="gene ID" value="EVEC_0001023801"/>
</dbReference>
<keyword evidence="6" id="KW-1015">Disulfide bond</keyword>
<evidence type="ECO:0000313" key="9">
    <source>
        <dbReference type="EMBL" id="VDD94832.1"/>
    </source>
</evidence>
<comment type="catalytic activity">
    <reaction evidence="7">
        <text>2 R'C(R)SH + O2 = R'C(R)S-S(R)CR' + H2O2</text>
        <dbReference type="Rhea" id="RHEA:17357"/>
        <dbReference type="ChEBI" id="CHEBI:15379"/>
        <dbReference type="ChEBI" id="CHEBI:16240"/>
        <dbReference type="ChEBI" id="CHEBI:16520"/>
        <dbReference type="ChEBI" id="CHEBI:17412"/>
        <dbReference type="EC" id="1.8.3.2"/>
    </reaction>
</comment>
<dbReference type="Pfam" id="PF04777">
    <property type="entry name" value="Evr1_Alr"/>
    <property type="match status" value="1"/>
</dbReference>
<accession>A0A0N4VHD7</accession>
<comment type="cofactor">
    <cofactor evidence="1 7">
        <name>FAD</name>
        <dbReference type="ChEBI" id="CHEBI:57692"/>
    </cofactor>
</comment>
<name>A0A0N4VHD7_ENTVE</name>
<dbReference type="STRING" id="51028.A0A0N4VHD7"/>
<dbReference type="PANTHER" id="PTHR22897">
    <property type="entry name" value="QUIESCIN Q6-RELATED SULFHYDRYL OXIDASE"/>
    <property type="match status" value="1"/>
</dbReference>
<dbReference type="InterPro" id="IPR017905">
    <property type="entry name" value="ERV/ALR_sulphydryl_oxidase"/>
</dbReference>
<keyword evidence="7" id="KW-0812">Transmembrane</keyword>
<keyword evidence="3" id="KW-0732">Signal</keyword>
<feature type="transmembrane region" description="Helical" evidence="7">
    <location>
        <begin position="311"/>
        <end position="330"/>
    </location>
</feature>
<reference evidence="9 10" key="2">
    <citation type="submission" date="2018-10" db="EMBL/GenBank/DDBJ databases">
        <authorList>
            <consortium name="Pathogen Informatics"/>
        </authorList>
    </citation>
    <scope>NUCLEOTIDE SEQUENCE [LARGE SCALE GENOMIC DNA]</scope>
</reference>
<dbReference type="InterPro" id="IPR036774">
    <property type="entry name" value="ERV/ALR_sulphydryl_oxid_sf"/>
</dbReference>
<keyword evidence="5 7" id="KW-0560">Oxidoreductase</keyword>
<protein>
    <recommendedName>
        <fullName evidence="7">Sulfhydryl oxidase</fullName>
        <ecNumber evidence="7">1.8.3.2</ecNumber>
    </recommendedName>
</protein>
<evidence type="ECO:0000256" key="5">
    <source>
        <dbReference type="ARBA" id="ARBA00023002"/>
    </source>
</evidence>
<dbReference type="PANTHER" id="PTHR22897:SF26">
    <property type="entry name" value="SULFHYDRYL OXIDASE"/>
    <property type="match status" value="1"/>
</dbReference>
<keyword evidence="4 7" id="KW-0274">FAD</keyword>
<dbReference type="Proteomes" id="UP000274131">
    <property type="component" value="Unassembled WGS sequence"/>
</dbReference>
<gene>
    <name evidence="9" type="ORF">EVEC_LOCUS9583</name>
</gene>
<dbReference type="PROSITE" id="PS51257">
    <property type="entry name" value="PROKAR_LIPOPROTEIN"/>
    <property type="match status" value="1"/>
</dbReference>
<dbReference type="InterPro" id="IPR039798">
    <property type="entry name" value="Sulfhydryl_oxidase"/>
</dbReference>
<evidence type="ECO:0000259" key="8">
    <source>
        <dbReference type="PROSITE" id="PS51324"/>
    </source>
</evidence>
<sequence length="372" mass="43717">MDQLRSELGHPLPSNMTWMACRGSKPYLRGYTCGLWTMMHVVTVFARNSEQNNCPFKFLLDITRRTSDSAFNVVTEVVEPIHQFIWRFLSCEICGKHFHTYYTKTDLSSLTKPEHGILWLWKAHNIANKVLAKQPSEDPAFPKQQFPPQSICPSCWSNGKLDEEETLNFLVSYYSNIRSDGVQVCIYWLKSFTSFKLEERSLSQIFEFCIMRYFTRSTMDQCSKFSGALKVLIQSAPGYVLTEIKNGEVIDEGAKRLNPKFVVGLENVDRLEQSENRRRRQLDASPQRRWKDIDGLEYGRSYDPSSSIRTFYLLWLAVGVVAVVVVYMQYSRNRSKFWKTFYYYNDYKLWPQINAMCFVDEERKRLERDAQY</sequence>
<keyword evidence="10" id="KW-1185">Reference proteome</keyword>
<dbReference type="OrthoDB" id="59470at2759"/>
<dbReference type="GO" id="GO:0006457">
    <property type="term" value="P:protein folding"/>
    <property type="evidence" value="ECO:0007669"/>
    <property type="project" value="TreeGrafter"/>
</dbReference>